<evidence type="ECO:0000259" key="7">
    <source>
        <dbReference type="Pfam" id="PF02852"/>
    </source>
</evidence>
<dbReference type="SUPFAM" id="SSF51905">
    <property type="entry name" value="FAD/NAD(P)-binding domain"/>
    <property type="match status" value="1"/>
</dbReference>
<dbReference type="PANTHER" id="PTHR43429:SF1">
    <property type="entry name" value="NAD(P)H SULFUR OXIDOREDUCTASE (COA-DEPENDENT)"/>
    <property type="match status" value="1"/>
</dbReference>
<dbReference type="Pfam" id="PF07992">
    <property type="entry name" value="Pyr_redox_2"/>
    <property type="match status" value="1"/>
</dbReference>
<comment type="similarity">
    <text evidence="2">Belongs to the class-III pyridine nucleotide-disulfide oxidoreductase family.</text>
</comment>
<dbReference type="InterPro" id="IPR004099">
    <property type="entry name" value="Pyr_nucl-diS_OxRdtase_dimer"/>
</dbReference>
<dbReference type="RefSeq" id="WP_191800647.1">
    <property type="nucleotide sequence ID" value="NZ_JACSQL010000005.1"/>
</dbReference>
<reference evidence="9 10" key="1">
    <citation type="submission" date="2020-08" db="EMBL/GenBank/DDBJ databases">
        <title>A Genomic Blueprint of the Chicken Gut Microbiome.</title>
        <authorList>
            <person name="Gilroy R."/>
            <person name="Ravi A."/>
            <person name="Getino M."/>
            <person name="Pursley I."/>
            <person name="Horton D.L."/>
            <person name="Alikhan N.-F."/>
            <person name="Baker D."/>
            <person name="Gharbi K."/>
            <person name="Hall N."/>
            <person name="Watson M."/>
            <person name="Adriaenssens E.M."/>
            <person name="Foster-Nyarko E."/>
            <person name="Jarju S."/>
            <person name="Secka A."/>
            <person name="Antonio M."/>
            <person name="Oren A."/>
            <person name="Chaudhuri R."/>
            <person name="La Ragione R.M."/>
            <person name="Hildebrand F."/>
            <person name="Pallen M.J."/>
        </authorList>
    </citation>
    <scope>NUCLEOTIDE SEQUENCE [LARGE SCALE GENOMIC DNA]</scope>
    <source>
        <strain evidence="9 10">Sa2BVA9</strain>
    </source>
</reference>
<evidence type="ECO:0000256" key="1">
    <source>
        <dbReference type="ARBA" id="ARBA00001974"/>
    </source>
</evidence>
<keyword evidence="3" id="KW-0285">Flavoprotein</keyword>
<keyword evidence="6" id="KW-0676">Redox-active center</keyword>
<evidence type="ECO:0000256" key="5">
    <source>
        <dbReference type="ARBA" id="ARBA00023002"/>
    </source>
</evidence>
<sequence length="453" mass="49806">MKIAVVGCTHAGTAAIVNTAKLYPDAQITVYERNDNISFLSCGIALYVGGVVKDPDGLFYSSPEQLKELGVETKMLHEVTDIDTEGRKLTARNLETGEEIIDTYDKLIMTTGSWPIIPNFEGVGLENVLLCKNYNHSNTIIEKSKDVRHVTVVGAGYIGIELVEAFQMNGKEVTLIDAEDRILSKYLDAEFTDRIQKSLTDKGIELVLGEKVSRFEGQDGKVTAVVTDKGEYQTDLVILCIGFRPNTALLKGKVDMMPNGAILVDRYMRTSNPDIFAAGDSAAIYYNPTRQSAYIPLATNAVRMGMLIARNLVNPTMPYMGTQGTSGIKIYEQNIAGTGVTEVAAKAAGMTVQAVTIEDSYRPEFMPTAEKVLIKVIYETESRRIVGAQIMSEADLTQSINTISVCIQNEMTVDQLAFIDFFFQPHYNKPWNFLNTVGQAALEPVTTREAVSV</sequence>
<evidence type="ECO:0000256" key="3">
    <source>
        <dbReference type="ARBA" id="ARBA00022630"/>
    </source>
</evidence>
<dbReference type="InterPro" id="IPR050260">
    <property type="entry name" value="FAD-bd_OxRdtase"/>
</dbReference>
<dbReference type="PRINTS" id="PR00411">
    <property type="entry name" value="PNDRDTASEI"/>
</dbReference>
<dbReference type="SUPFAM" id="SSF55424">
    <property type="entry name" value="FAD/NAD-linked reductases, dimerisation (C-terminal) domain"/>
    <property type="match status" value="1"/>
</dbReference>
<dbReference type="Gene3D" id="3.30.390.30">
    <property type="match status" value="1"/>
</dbReference>
<feature type="domain" description="FAD/NAD(P)-binding" evidence="8">
    <location>
        <begin position="1"/>
        <end position="305"/>
    </location>
</feature>
<dbReference type="Proteomes" id="UP000608071">
    <property type="component" value="Unassembled WGS sequence"/>
</dbReference>
<dbReference type="Gene3D" id="3.50.50.60">
    <property type="entry name" value="FAD/NAD(P)-binding domain"/>
    <property type="match status" value="2"/>
</dbReference>
<name>A0ABR8T0A7_9BACL</name>
<evidence type="ECO:0000256" key="2">
    <source>
        <dbReference type="ARBA" id="ARBA00009130"/>
    </source>
</evidence>
<dbReference type="EMBL" id="JACSQL010000005">
    <property type="protein sequence ID" value="MBD7969034.1"/>
    <property type="molecule type" value="Genomic_DNA"/>
</dbReference>
<comment type="cofactor">
    <cofactor evidence="1">
        <name>FAD</name>
        <dbReference type="ChEBI" id="CHEBI:57692"/>
    </cofactor>
</comment>
<protein>
    <submittedName>
        <fullName evidence="9">FAD-dependent oxidoreductase</fullName>
    </submittedName>
</protein>
<feature type="domain" description="Pyridine nucleotide-disulphide oxidoreductase dimerisation" evidence="7">
    <location>
        <begin position="332"/>
        <end position="428"/>
    </location>
</feature>
<evidence type="ECO:0000313" key="9">
    <source>
        <dbReference type="EMBL" id="MBD7969034.1"/>
    </source>
</evidence>
<dbReference type="InterPro" id="IPR036188">
    <property type="entry name" value="FAD/NAD-bd_sf"/>
</dbReference>
<evidence type="ECO:0000259" key="8">
    <source>
        <dbReference type="Pfam" id="PF07992"/>
    </source>
</evidence>
<evidence type="ECO:0000313" key="10">
    <source>
        <dbReference type="Proteomes" id="UP000608071"/>
    </source>
</evidence>
<keyword evidence="10" id="KW-1185">Reference proteome</keyword>
<keyword evidence="4" id="KW-0274">FAD</keyword>
<proteinExistence type="inferred from homology"/>
<accession>A0ABR8T0A7</accession>
<gene>
    <name evidence="9" type="ORF">H9647_13235</name>
</gene>
<keyword evidence="5" id="KW-0560">Oxidoreductase</keyword>
<organism evidence="9 10">
    <name type="scientific">Paenibacillus gallinarum</name>
    <dbReference type="NCBI Taxonomy" id="2762232"/>
    <lineage>
        <taxon>Bacteria</taxon>
        <taxon>Bacillati</taxon>
        <taxon>Bacillota</taxon>
        <taxon>Bacilli</taxon>
        <taxon>Bacillales</taxon>
        <taxon>Paenibacillaceae</taxon>
        <taxon>Paenibacillus</taxon>
    </lineage>
</organism>
<comment type="caution">
    <text evidence="9">The sequence shown here is derived from an EMBL/GenBank/DDBJ whole genome shotgun (WGS) entry which is preliminary data.</text>
</comment>
<evidence type="ECO:0000256" key="6">
    <source>
        <dbReference type="ARBA" id="ARBA00023284"/>
    </source>
</evidence>
<dbReference type="InterPro" id="IPR023753">
    <property type="entry name" value="FAD/NAD-binding_dom"/>
</dbReference>
<evidence type="ECO:0000256" key="4">
    <source>
        <dbReference type="ARBA" id="ARBA00022827"/>
    </source>
</evidence>
<dbReference type="Pfam" id="PF02852">
    <property type="entry name" value="Pyr_redox_dim"/>
    <property type="match status" value="1"/>
</dbReference>
<dbReference type="InterPro" id="IPR016156">
    <property type="entry name" value="FAD/NAD-linked_Rdtase_dimer_sf"/>
</dbReference>
<dbReference type="PRINTS" id="PR00368">
    <property type="entry name" value="FADPNR"/>
</dbReference>
<dbReference type="PANTHER" id="PTHR43429">
    <property type="entry name" value="PYRIDINE NUCLEOTIDE-DISULFIDE OXIDOREDUCTASE DOMAIN-CONTAINING"/>
    <property type="match status" value="1"/>
</dbReference>